<protein>
    <recommendedName>
        <fullName evidence="5">DUF3017 domain-containing protein</fullName>
    </recommendedName>
</protein>
<feature type="transmembrane region" description="Helical" evidence="2">
    <location>
        <begin position="117"/>
        <end position="138"/>
    </location>
</feature>
<keyword evidence="4" id="KW-1185">Reference proteome</keyword>
<name>A0ABY5K2Q7_9CELL</name>
<keyword evidence="2" id="KW-0472">Membrane</keyword>
<evidence type="ECO:0000256" key="1">
    <source>
        <dbReference type="SAM" id="MobiDB-lite"/>
    </source>
</evidence>
<keyword evidence="2" id="KW-0812">Transmembrane</keyword>
<feature type="region of interest" description="Disordered" evidence="1">
    <location>
        <begin position="1"/>
        <end position="85"/>
    </location>
</feature>
<evidence type="ECO:0000313" key="4">
    <source>
        <dbReference type="Proteomes" id="UP001317322"/>
    </source>
</evidence>
<proteinExistence type="predicted"/>
<feature type="compositionally biased region" description="Pro residues" evidence="1">
    <location>
        <begin position="15"/>
        <end position="24"/>
    </location>
</feature>
<evidence type="ECO:0008006" key="5">
    <source>
        <dbReference type="Google" id="ProtNLM"/>
    </source>
</evidence>
<accession>A0ABY5K2Q7</accession>
<evidence type="ECO:0000256" key="2">
    <source>
        <dbReference type="SAM" id="Phobius"/>
    </source>
</evidence>
<gene>
    <name evidence="3" type="ORF">NP075_13175</name>
</gene>
<sequence>MSTPARTPAAGLPGPVWPARPAPPLAQGRADAGAPVAPGERASRNGAAAAPAPTAPARPAAAPAPSPVVADHVPADVPPEERELDPRSIARASLAAGRNRSLWWTLTGIATAVGATYVWDAVVGTGVLVVLLLVYAVVRAVGRPPGPAAVTVRSKPLDVAVLVLAAVALAVLASVLPAA</sequence>
<dbReference type="Proteomes" id="UP001317322">
    <property type="component" value="Chromosome"/>
</dbReference>
<dbReference type="RefSeq" id="WP_227565632.1">
    <property type="nucleotide sequence ID" value="NZ_CP101989.1"/>
</dbReference>
<organism evidence="3 4">
    <name type="scientific">Cellulomonas wangsupingiae</name>
    <dbReference type="NCBI Taxonomy" id="2968085"/>
    <lineage>
        <taxon>Bacteria</taxon>
        <taxon>Bacillati</taxon>
        <taxon>Actinomycetota</taxon>
        <taxon>Actinomycetes</taxon>
        <taxon>Micrococcales</taxon>
        <taxon>Cellulomonadaceae</taxon>
        <taxon>Cellulomonas</taxon>
    </lineage>
</organism>
<reference evidence="3 4" key="1">
    <citation type="submission" date="2022-07" db="EMBL/GenBank/DDBJ databases">
        <title>Novel species in genus cellulomonas.</title>
        <authorList>
            <person name="Ye L."/>
        </authorList>
    </citation>
    <scope>NUCLEOTIDE SEQUENCE [LARGE SCALE GENOMIC DNA]</scope>
    <source>
        <strain evidence="4">zg-Y908</strain>
    </source>
</reference>
<keyword evidence="2" id="KW-1133">Transmembrane helix</keyword>
<dbReference type="EMBL" id="CP101989">
    <property type="protein sequence ID" value="UUI64074.1"/>
    <property type="molecule type" value="Genomic_DNA"/>
</dbReference>
<feature type="transmembrane region" description="Helical" evidence="2">
    <location>
        <begin position="159"/>
        <end position="178"/>
    </location>
</feature>
<evidence type="ECO:0000313" key="3">
    <source>
        <dbReference type="EMBL" id="UUI64074.1"/>
    </source>
</evidence>
<feature type="compositionally biased region" description="Low complexity" evidence="1">
    <location>
        <begin position="47"/>
        <end position="72"/>
    </location>
</feature>